<gene>
    <name evidence="5" type="ORF">SPARVUS_LOCUS16320379</name>
</gene>
<comment type="subcellular location">
    <subcellularLocation>
        <location evidence="1">Cytoplasm</location>
        <location evidence="1">Cytoskeleton</location>
        <location evidence="1">Microtubule organizing center</location>
    </subcellularLocation>
</comment>
<sequence>MKQHNKVLCNDRVVSDQPIDRKMYGVRWKNDTDSKTYQDLSELLHTLEDEFGQMSFDHQELLKQVHKAHSDRLKMDLEYELAALVRRMEAKAD</sequence>
<proteinExistence type="predicted"/>
<evidence type="ECO:0000313" key="5">
    <source>
        <dbReference type="EMBL" id="CAI9622631.1"/>
    </source>
</evidence>
<evidence type="ECO:0000256" key="1">
    <source>
        <dbReference type="ARBA" id="ARBA00004267"/>
    </source>
</evidence>
<evidence type="ECO:0000256" key="2">
    <source>
        <dbReference type="ARBA" id="ARBA00022490"/>
    </source>
</evidence>
<dbReference type="Pfam" id="PF06657">
    <property type="entry name" value="Cep57_MT_bd"/>
    <property type="match status" value="1"/>
</dbReference>
<feature type="domain" description="Cep57 centrosome microtubule-binding" evidence="4">
    <location>
        <begin position="38"/>
        <end position="93"/>
    </location>
</feature>
<evidence type="ECO:0000256" key="3">
    <source>
        <dbReference type="ARBA" id="ARBA00023212"/>
    </source>
</evidence>
<dbReference type="PANTHER" id="PTHR19336">
    <property type="entry name" value="UNCHARACTERIZED DUF1167"/>
    <property type="match status" value="1"/>
</dbReference>
<dbReference type="Gene3D" id="1.20.58.90">
    <property type="match status" value="1"/>
</dbReference>
<dbReference type="InterPro" id="IPR024957">
    <property type="entry name" value="Cep57_MT-bd_dom"/>
</dbReference>
<protein>
    <recommendedName>
        <fullName evidence="4">Cep57 centrosome microtubule-binding domain-containing protein</fullName>
    </recommendedName>
</protein>
<evidence type="ECO:0000313" key="6">
    <source>
        <dbReference type="Proteomes" id="UP001162483"/>
    </source>
</evidence>
<evidence type="ECO:0000259" key="4">
    <source>
        <dbReference type="Pfam" id="PF06657"/>
    </source>
</evidence>
<accession>A0ABN9HLH9</accession>
<dbReference type="InterPro" id="IPR051756">
    <property type="entry name" value="Centrosomal_MT-associated"/>
</dbReference>
<name>A0ABN9HLH9_9NEOB</name>
<dbReference type="EMBL" id="CATNWA010021427">
    <property type="protein sequence ID" value="CAI9622631.1"/>
    <property type="molecule type" value="Genomic_DNA"/>
</dbReference>
<keyword evidence="6" id="KW-1185">Reference proteome</keyword>
<dbReference type="Proteomes" id="UP001162483">
    <property type="component" value="Unassembled WGS sequence"/>
</dbReference>
<reference evidence="5" key="1">
    <citation type="submission" date="2023-05" db="EMBL/GenBank/DDBJ databases">
        <authorList>
            <person name="Stuckert A."/>
        </authorList>
    </citation>
    <scope>NUCLEOTIDE SEQUENCE</scope>
</reference>
<keyword evidence="3" id="KW-0206">Cytoskeleton</keyword>
<dbReference type="PANTHER" id="PTHR19336:SF11">
    <property type="entry name" value="CENTROSOMAL PROTEIN OF 57 KDA"/>
    <property type="match status" value="1"/>
</dbReference>
<feature type="non-terminal residue" evidence="5">
    <location>
        <position position="93"/>
    </location>
</feature>
<keyword evidence="2" id="KW-0963">Cytoplasm</keyword>
<organism evidence="5 6">
    <name type="scientific">Staurois parvus</name>
    <dbReference type="NCBI Taxonomy" id="386267"/>
    <lineage>
        <taxon>Eukaryota</taxon>
        <taxon>Metazoa</taxon>
        <taxon>Chordata</taxon>
        <taxon>Craniata</taxon>
        <taxon>Vertebrata</taxon>
        <taxon>Euteleostomi</taxon>
        <taxon>Amphibia</taxon>
        <taxon>Batrachia</taxon>
        <taxon>Anura</taxon>
        <taxon>Neobatrachia</taxon>
        <taxon>Ranoidea</taxon>
        <taxon>Ranidae</taxon>
        <taxon>Staurois</taxon>
    </lineage>
</organism>
<comment type="caution">
    <text evidence="5">The sequence shown here is derived from an EMBL/GenBank/DDBJ whole genome shotgun (WGS) entry which is preliminary data.</text>
</comment>